<organism evidence="2 3">
    <name type="scientific">Lentinula detonsa</name>
    <dbReference type="NCBI Taxonomy" id="2804962"/>
    <lineage>
        <taxon>Eukaryota</taxon>
        <taxon>Fungi</taxon>
        <taxon>Dikarya</taxon>
        <taxon>Basidiomycota</taxon>
        <taxon>Agaricomycotina</taxon>
        <taxon>Agaricomycetes</taxon>
        <taxon>Agaricomycetidae</taxon>
        <taxon>Agaricales</taxon>
        <taxon>Marasmiineae</taxon>
        <taxon>Omphalotaceae</taxon>
        <taxon>Lentinula</taxon>
    </lineage>
</organism>
<reference evidence="2" key="1">
    <citation type="submission" date="2022-08" db="EMBL/GenBank/DDBJ databases">
        <authorList>
            <consortium name="DOE Joint Genome Institute"/>
            <person name="Min B."/>
            <person name="Riley R."/>
            <person name="Sierra-Patev S."/>
            <person name="Naranjo-Ortiz M."/>
            <person name="Looney B."/>
            <person name="Konkel Z."/>
            <person name="Slot J.C."/>
            <person name="Sakamoto Y."/>
            <person name="Steenwyk J.L."/>
            <person name="Rokas A."/>
            <person name="Carro J."/>
            <person name="Camarero S."/>
            <person name="Ferreira P."/>
            <person name="Molpeceres G."/>
            <person name="Ruiz-Duenas F.J."/>
            <person name="Serrano A."/>
            <person name="Henrissat B."/>
            <person name="Drula E."/>
            <person name="Hughes K.W."/>
            <person name="Mata J.L."/>
            <person name="Ishikawa N.K."/>
            <person name="Vargas-Isla R."/>
            <person name="Ushijima S."/>
            <person name="Smith C.A."/>
            <person name="Ahrendt S."/>
            <person name="Andreopoulos W."/>
            <person name="He G."/>
            <person name="Labutti K."/>
            <person name="Lipzen A."/>
            <person name="Ng V."/>
            <person name="Sandor L."/>
            <person name="Barry K."/>
            <person name="Martinez A.T."/>
            <person name="Xiao Y."/>
            <person name="Gibbons J.G."/>
            <person name="Terashima K."/>
            <person name="Hibbett D.S."/>
            <person name="Grigoriev I.V."/>
        </authorList>
    </citation>
    <scope>NUCLEOTIDE SEQUENCE</scope>
    <source>
        <strain evidence="2">TFB7829</strain>
    </source>
</reference>
<protein>
    <submittedName>
        <fullName evidence="2">Uncharacterized protein</fullName>
    </submittedName>
</protein>
<evidence type="ECO:0000313" key="2">
    <source>
        <dbReference type="EMBL" id="KAJ3985578.1"/>
    </source>
</evidence>
<name>A0AA38Q0Z5_9AGAR</name>
<comment type="caution">
    <text evidence="2">The sequence shown here is derived from an EMBL/GenBank/DDBJ whole genome shotgun (WGS) entry which is preliminary data.</text>
</comment>
<dbReference type="Proteomes" id="UP001163850">
    <property type="component" value="Unassembled WGS sequence"/>
</dbReference>
<dbReference type="AlphaFoldDB" id="A0AA38Q0Z5"/>
<dbReference type="EMBL" id="MU801959">
    <property type="protein sequence ID" value="KAJ3985578.1"/>
    <property type="molecule type" value="Genomic_DNA"/>
</dbReference>
<feature type="region of interest" description="Disordered" evidence="1">
    <location>
        <begin position="85"/>
        <end position="146"/>
    </location>
</feature>
<evidence type="ECO:0000256" key="1">
    <source>
        <dbReference type="SAM" id="MobiDB-lite"/>
    </source>
</evidence>
<evidence type="ECO:0000313" key="3">
    <source>
        <dbReference type="Proteomes" id="UP001163850"/>
    </source>
</evidence>
<accession>A0AA38Q0Z5</accession>
<proteinExistence type="predicted"/>
<sequence length="300" mass="32643">MTGSSDAPLSPAQTRRLQTLVQVQSQTERLLHSQNNLLRDELDRQEAEDHLALLTQKVNDGVEDVTQQFIKMGVGFDNVAGVFSTPSTPSTPTRSRSAKSAASLASPPSTPTRVLATSVNRTPSAPGVQHNLDASTPTRPARGTVLTPSADVEPVYTGSQNPAYVVYQGLGGFHGVFFAWKTVKGVPGASDYYNHENHNHVIRSFSSRELAEQFAQEFVAAGIPDLLAAAPPSPDEHFIVVEGVKPMACKTRKNLIMDALQFRGGVAYRFMGDMNAAWGLFHRYKSQGLVKTIHPSRDKF</sequence>
<feature type="compositionally biased region" description="Low complexity" evidence="1">
    <location>
        <begin position="85"/>
        <end position="113"/>
    </location>
</feature>
<gene>
    <name evidence="2" type="ORF">F5890DRAFT_1553067</name>
</gene>